<evidence type="ECO:0000256" key="4">
    <source>
        <dbReference type="ARBA" id="ARBA00011738"/>
    </source>
</evidence>
<comment type="subunit">
    <text evidence="4">Homodimer.</text>
</comment>
<comment type="function">
    <text evidence="1">Responsible for the formation of the pyrimidine heterocycle in the thiamine biosynthesis pathway. Catalyzes the formation of hydroxymethylpyrimidine phosphate (HMP-P) from histidine and pyridoxal phosphate (PLP). The protein uses PLP and the active site histidine to form HMP-P, generating an inactive enzyme. The enzyme can only undergo a single turnover, which suggests it is a suicide enzyme.</text>
</comment>
<evidence type="ECO:0000256" key="3">
    <source>
        <dbReference type="ARBA" id="ARBA00009406"/>
    </source>
</evidence>
<sequence length="168" mass="18223">MTLGTSAYEALANRSVDFTLEILTWEGVQAELSGAKLKEFKYSDFGVPEQYTTVIVSSDAYLKGNPDTAKAFLAAVRKGYAFAADILIAANPDVLTDRALVHASSKLLSDEHYLRGQDGAIGTFDRNKVAAVGDYLFKAGILLDQNGKPLTTEPDFSTYVSNDYLPVN</sequence>
<dbReference type="InterPro" id="IPR027939">
    <property type="entry name" value="NMT1/THI5"/>
</dbReference>
<evidence type="ECO:0000256" key="6">
    <source>
        <dbReference type="ARBA" id="ARBA00022723"/>
    </source>
</evidence>
<dbReference type="PANTHER" id="PTHR31528:SF1">
    <property type="entry name" value="4-AMINO-5-HYDROXYMETHYL-2-METHYLPYRIMIDINE PHOSPHATE SYNTHASE THI11-RELATED"/>
    <property type="match status" value="1"/>
</dbReference>
<dbReference type="AlphaFoldDB" id="B9JQF9"/>
<comment type="similarity">
    <text evidence="3">Belongs to the NMT1/THI5 family.</text>
</comment>
<evidence type="ECO:0000256" key="7">
    <source>
        <dbReference type="ARBA" id="ARBA00022898"/>
    </source>
</evidence>
<evidence type="ECO:0000256" key="1">
    <source>
        <dbReference type="ARBA" id="ARBA00003469"/>
    </source>
</evidence>
<evidence type="ECO:0000256" key="10">
    <source>
        <dbReference type="ARBA" id="ARBA00033171"/>
    </source>
</evidence>
<dbReference type="Gene3D" id="3.40.190.10">
    <property type="entry name" value="Periplasmic binding protein-like II"/>
    <property type="match status" value="1"/>
</dbReference>
<dbReference type="GO" id="GO:0009228">
    <property type="term" value="P:thiamine biosynthetic process"/>
    <property type="evidence" value="ECO:0007669"/>
    <property type="project" value="UniProtKB-KW"/>
</dbReference>
<dbReference type="InterPro" id="IPR015168">
    <property type="entry name" value="SsuA/THI5"/>
</dbReference>
<keyword evidence="13" id="KW-0614">Plasmid</keyword>
<dbReference type="GO" id="GO:0016740">
    <property type="term" value="F:transferase activity"/>
    <property type="evidence" value="ECO:0007669"/>
    <property type="project" value="UniProtKB-KW"/>
</dbReference>
<keyword evidence="8" id="KW-0784">Thiamine biosynthesis</keyword>
<proteinExistence type="inferred from homology"/>
<protein>
    <recommendedName>
        <fullName evidence="10">Thiamine pyrimidine synthase</fullName>
    </recommendedName>
</protein>
<feature type="domain" description="SsuA/THI5-like" evidence="12">
    <location>
        <begin position="4"/>
        <end position="84"/>
    </location>
</feature>
<keyword evidence="5" id="KW-0808">Transferase</keyword>
<dbReference type="PANTHER" id="PTHR31528">
    <property type="entry name" value="4-AMINO-5-HYDROXYMETHYL-2-METHYLPYRIMIDINE PHOSPHATE SYNTHASE THI11-RELATED"/>
    <property type="match status" value="1"/>
</dbReference>
<evidence type="ECO:0000256" key="5">
    <source>
        <dbReference type="ARBA" id="ARBA00022679"/>
    </source>
</evidence>
<keyword evidence="7" id="KW-0663">Pyridoxal phosphate</keyword>
<gene>
    <name evidence="13" type="ordered locus">Arad_12402</name>
</gene>
<geneLocation type="plasmid" evidence="13 14">
    <name>pAtK84c</name>
</geneLocation>
<dbReference type="Proteomes" id="UP000001600">
    <property type="component" value="Plasmid pAtK84c"/>
</dbReference>
<keyword evidence="6" id="KW-0479">Metal-binding</keyword>
<name>B9JQF9_RHIR8</name>
<organism evidence="13 14">
    <name type="scientific">Rhizobium rhizogenes (strain K84 / ATCC BAA-868)</name>
    <name type="common">Agrobacterium radiobacter</name>
    <dbReference type="NCBI Taxonomy" id="311403"/>
    <lineage>
        <taxon>Bacteria</taxon>
        <taxon>Pseudomonadati</taxon>
        <taxon>Pseudomonadota</taxon>
        <taxon>Alphaproteobacteria</taxon>
        <taxon>Hyphomicrobiales</taxon>
        <taxon>Rhizobiaceae</taxon>
        <taxon>Rhizobium/Agrobacterium group</taxon>
        <taxon>Rhizobium</taxon>
    </lineage>
</organism>
<evidence type="ECO:0000313" key="13">
    <source>
        <dbReference type="EMBL" id="ACM31378.1"/>
    </source>
</evidence>
<reference evidence="13 14" key="1">
    <citation type="journal article" date="2009" name="J. Bacteriol.">
        <title>Genome sequences of three Agrobacterium biovars help elucidate the evolution of multichromosome genomes in bacteria.</title>
        <authorList>
            <person name="Slater S.C."/>
            <person name="Goldman B.S."/>
            <person name="Goodner B."/>
            <person name="Setubal J.C."/>
            <person name="Farrand S.K."/>
            <person name="Nester E.W."/>
            <person name="Burr T.J."/>
            <person name="Banta L."/>
            <person name="Dickerman A.W."/>
            <person name="Paulsen I."/>
            <person name="Otten L."/>
            <person name="Suen G."/>
            <person name="Welch R."/>
            <person name="Almeida N.F."/>
            <person name="Arnold F."/>
            <person name="Burton O.T."/>
            <person name="Du Z."/>
            <person name="Ewing A."/>
            <person name="Godsy E."/>
            <person name="Heisel S."/>
            <person name="Houmiel K.L."/>
            <person name="Jhaveri J."/>
            <person name="Lu J."/>
            <person name="Miller N.M."/>
            <person name="Norton S."/>
            <person name="Chen Q."/>
            <person name="Phoolcharoen W."/>
            <person name="Ohlin V."/>
            <person name="Ondrusek D."/>
            <person name="Pride N."/>
            <person name="Stricklin S.L."/>
            <person name="Sun J."/>
            <person name="Wheeler C."/>
            <person name="Wilson L."/>
            <person name="Zhu H."/>
            <person name="Wood D.W."/>
        </authorList>
    </citation>
    <scope>NUCLEOTIDE SEQUENCE [LARGE SCALE GENOMIC DNA]</scope>
    <source>
        <strain evidence="14">K84 / ATCC BAA-868</strain>
        <plasmid evidence="13 14">pAtK84c</plasmid>
    </source>
</reference>
<evidence type="ECO:0000256" key="2">
    <source>
        <dbReference type="ARBA" id="ARBA00004948"/>
    </source>
</evidence>
<keyword evidence="9" id="KW-0408">Iron</keyword>
<evidence type="ECO:0000313" key="14">
    <source>
        <dbReference type="Proteomes" id="UP000001600"/>
    </source>
</evidence>
<evidence type="ECO:0000256" key="9">
    <source>
        <dbReference type="ARBA" id="ARBA00023004"/>
    </source>
</evidence>
<comment type="pathway">
    <text evidence="2">Cofactor biosynthesis; thiamine diphosphate biosynthesis.</text>
</comment>
<dbReference type="GO" id="GO:0046872">
    <property type="term" value="F:metal ion binding"/>
    <property type="evidence" value="ECO:0007669"/>
    <property type="project" value="UniProtKB-KW"/>
</dbReference>
<dbReference type="KEGG" id="ara:Arad_12402"/>
<accession>B9JQF9</accession>
<dbReference type="EMBL" id="CP000631">
    <property type="protein sequence ID" value="ACM31378.1"/>
    <property type="molecule type" value="Genomic_DNA"/>
</dbReference>
<evidence type="ECO:0000256" key="11">
    <source>
        <dbReference type="ARBA" id="ARBA00048179"/>
    </source>
</evidence>
<evidence type="ECO:0000259" key="12">
    <source>
        <dbReference type="Pfam" id="PF09084"/>
    </source>
</evidence>
<dbReference type="SUPFAM" id="SSF53850">
    <property type="entry name" value="Periplasmic binding protein-like II"/>
    <property type="match status" value="1"/>
</dbReference>
<comment type="catalytic activity">
    <reaction evidence="11">
        <text>N(6)-(pyridoxal phosphate)-L-lysyl-[4-amino-5-hydroxymethyl-2-methylpyrimidine phosphate synthase] + L-histidyl-[4-amino-5-hydroxymethyl-2-methylpyrimidine phosphate synthase] + 2 Fe(3+) + 4 H2O = L-lysyl-[4-amino-5-hydroxymethyl-2-methylpyrimidine phosphate synthase] + (2S)-2-amino-5-hydroxy-4-oxopentanoyl-[4-amino-5-hydroxymethyl-2-methylpyrimidine phosphate synthase] + 4-amino-2-methyl-5-(phosphooxymethyl)pyrimidine + 3-oxopropanoate + 2 Fe(2+) + 2 H(+)</text>
        <dbReference type="Rhea" id="RHEA:65756"/>
        <dbReference type="Rhea" id="RHEA-COMP:16892"/>
        <dbReference type="Rhea" id="RHEA-COMP:16893"/>
        <dbReference type="Rhea" id="RHEA-COMP:16894"/>
        <dbReference type="Rhea" id="RHEA-COMP:16895"/>
        <dbReference type="ChEBI" id="CHEBI:15377"/>
        <dbReference type="ChEBI" id="CHEBI:15378"/>
        <dbReference type="ChEBI" id="CHEBI:29033"/>
        <dbReference type="ChEBI" id="CHEBI:29034"/>
        <dbReference type="ChEBI" id="CHEBI:29969"/>
        <dbReference type="ChEBI" id="CHEBI:29979"/>
        <dbReference type="ChEBI" id="CHEBI:33190"/>
        <dbReference type="ChEBI" id="CHEBI:58354"/>
        <dbReference type="ChEBI" id="CHEBI:143915"/>
        <dbReference type="ChEBI" id="CHEBI:157692"/>
    </reaction>
    <physiologicalReaction direction="left-to-right" evidence="11">
        <dbReference type="Rhea" id="RHEA:65757"/>
    </physiologicalReaction>
</comment>
<evidence type="ECO:0000256" key="8">
    <source>
        <dbReference type="ARBA" id="ARBA00022977"/>
    </source>
</evidence>
<dbReference type="Pfam" id="PF09084">
    <property type="entry name" value="NMT1"/>
    <property type="match status" value="1"/>
</dbReference>
<dbReference type="HOGENOM" id="CLU_1583097_0_0_5"/>